<gene>
    <name evidence="2" type="ORF">RJ639_039492</name>
</gene>
<dbReference type="SUPFAM" id="SSF81383">
    <property type="entry name" value="F-box domain"/>
    <property type="match status" value="1"/>
</dbReference>
<dbReference type="InterPro" id="IPR036047">
    <property type="entry name" value="F-box-like_dom_sf"/>
</dbReference>
<accession>A0AA88WJY5</accession>
<dbReference type="InterPro" id="IPR015915">
    <property type="entry name" value="Kelch-typ_b-propeller"/>
</dbReference>
<dbReference type="InterPro" id="IPR050354">
    <property type="entry name" value="F-box/kelch-repeat_ARATH"/>
</dbReference>
<dbReference type="Gene3D" id="2.120.10.80">
    <property type="entry name" value="Kelch-type beta propeller"/>
    <property type="match status" value="1"/>
</dbReference>
<dbReference type="EMBL" id="JAVXUP010000425">
    <property type="protein sequence ID" value="KAK3028209.1"/>
    <property type="molecule type" value="Genomic_DNA"/>
</dbReference>
<evidence type="ECO:0000259" key="1">
    <source>
        <dbReference type="Pfam" id="PF00646"/>
    </source>
</evidence>
<dbReference type="Gene3D" id="1.20.1280.50">
    <property type="match status" value="1"/>
</dbReference>
<evidence type="ECO:0000313" key="2">
    <source>
        <dbReference type="EMBL" id="KAK3028209.1"/>
    </source>
</evidence>
<protein>
    <recommendedName>
        <fullName evidence="1">F-box domain-containing protein</fullName>
    </recommendedName>
</protein>
<feature type="domain" description="F-box" evidence="1">
    <location>
        <begin position="20"/>
        <end position="50"/>
    </location>
</feature>
<reference evidence="2" key="1">
    <citation type="submission" date="2022-12" db="EMBL/GenBank/DDBJ databases">
        <title>Draft genome assemblies for two species of Escallonia (Escalloniales).</title>
        <authorList>
            <person name="Chanderbali A."/>
            <person name="Dervinis C."/>
            <person name="Anghel I."/>
            <person name="Soltis D."/>
            <person name="Soltis P."/>
            <person name="Zapata F."/>
        </authorList>
    </citation>
    <scope>NUCLEOTIDE SEQUENCE</scope>
    <source>
        <strain evidence="2">UCBG64.0493</strain>
        <tissue evidence="2">Leaf</tissue>
    </source>
</reference>
<dbReference type="Pfam" id="PF00646">
    <property type="entry name" value="F-box"/>
    <property type="match status" value="1"/>
</dbReference>
<dbReference type="InterPro" id="IPR001810">
    <property type="entry name" value="F-box_dom"/>
</dbReference>
<dbReference type="GO" id="GO:0005829">
    <property type="term" value="C:cytosol"/>
    <property type="evidence" value="ECO:0007669"/>
    <property type="project" value="TreeGrafter"/>
</dbReference>
<sequence>MATFSKAAVAQQPEAPIHGDILEAILSHLPLMDLVPASRVSKSWSLAVSSSLQAVNKPAPWLILHTQGSRPPYATAAHAYDPRSRLWIEISHPSIKHISALRSSSSNLLYMLSPYRLSFSTDPLRLTWREVSAPLMWRIDPIVALVGRQIVVAGGTCDFEDDPLAVEIYDVDSSTWTAGDSMPAALKDSAASTWLSIAASESTLYVTEKQSGVTHTFDPETKKWHGPYVLRPDNRTFYSVIGFSGDRLILIGVIGDADNVESLKVWEVDSETFESEEVGEMPGVLVEKLSSEDVPLSSVGVCMAKDFVYIYNPAQAAELFVCEFVGGGGCRWRSVENVVARSRNLTERLAFTCSKIGLEELQRAMRSEGRRFTVRVDR</sequence>
<dbReference type="SUPFAM" id="SSF117281">
    <property type="entry name" value="Kelch motif"/>
    <property type="match status" value="1"/>
</dbReference>
<evidence type="ECO:0000313" key="3">
    <source>
        <dbReference type="Proteomes" id="UP001188597"/>
    </source>
</evidence>
<comment type="caution">
    <text evidence="2">The sequence shown here is derived from an EMBL/GenBank/DDBJ whole genome shotgun (WGS) entry which is preliminary data.</text>
</comment>
<name>A0AA88WJY5_9ASTE</name>
<dbReference type="GO" id="GO:0005634">
    <property type="term" value="C:nucleus"/>
    <property type="evidence" value="ECO:0007669"/>
    <property type="project" value="TreeGrafter"/>
</dbReference>
<dbReference type="PANTHER" id="PTHR24414">
    <property type="entry name" value="F-BOX/KELCH-REPEAT PROTEIN SKIP4"/>
    <property type="match status" value="1"/>
</dbReference>
<dbReference type="GO" id="GO:0043161">
    <property type="term" value="P:proteasome-mediated ubiquitin-dependent protein catabolic process"/>
    <property type="evidence" value="ECO:0007669"/>
    <property type="project" value="TreeGrafter"/>
</dbReference>
<organism evidence="2 3">
    <name type="scientific">Escallonia herrerae</name>
    <dbReference type="NCBI Taxonomy" id="1293975"/>
    <lineage>
        <taxon>Eukaryota</taxon>
        <taxon>Viridiplantae</taxon>
        <taxon>Streptophyta</taxon>
        <taxon>Embryophyta</taxon>
        <taxon>Tracheophyta</taxon>
        <taxon>Spermatophyta</taxon>
        <taxon>Magnoliopsida</taxon>
        <taxon>eudicotyledons</taxon>
        <taxon>Gunneridae</taxon>
        <taxon>Pentapetalae</taxon>
        <taxon>asterids</taxon>
        <taxon>campanulids</taxon>
        <taxon>Escalloniales</taxon>
        <taxon>Escalloniaceae</taxon>
        <taxon>Escallonia</taxon>
    </lineage>
</organism>
<dbReference type="AlphaFoldDB" id="A0AA88WJY5"/>
<dbReference type="PANTHER" id="PTHR24414:SF44">
    <property type="entry name" value="F-BOX DOMAIN-CONTAINING PROTEIN"/>
    <property type="match status" value="1"/>
</dbReference>
<dbReference type="Proteomes" id="UP001188597">
    <property type="component" value="Unassembled WGS sequence"/>
</dbReference>
<proteinExistence type="predicted"/>
<keyword evidence="3" id="KW-1185">Reference proteome</keyword>
<dbReference type="CDD" id="cd09917">
    <property type="entry name" value="F-box_SF"/>
    <property type="match status" value="1"/>
</dbReference>